<proteinExistence type="predicted"/>
<keyword evidence="3" id="KW-1185">Reference proteome</keyword>
<accession>A0ABR4Q1S2</accession>
<sequence length="96" mass="10841">MSTYWQYLCLFTFLLIVRSSAARLAREGVDSGEFQLGDIGGELYKRGIMKMRIGKRGSDSGYEDFADEPESAYVYVPDGVMRAALKRAGIRRMRMG</sequence>
<comment type="caution">
    <text evidence="2">The sequence shown here is derived from an EMBL/GenBank/DDBJ whole genome shotgun (WGS) entry which is preliminary data.</text>
</comment>
<evidence type="ECO:0000313" key="2">
    <source>
        <dbReference type="EMBL" id="KAL5103574.1"/>
    </source>
</evidence>
<name>A0ABR4Q1S2_9CEST</name>
<keyword evidence="1" id="KW-0732">Signal</keyword>
<dbReference type="Proteomes" id="UP001651158">
    <property type="component" value="Unassembled WGS sequence"/>
</dbReference>
<organism evidence="2 3">
    <name type="scientific">Taenia crassiceps</name>
    <dbReference type="NCBI Taxonomy" id="6207"/>
    <lineage>
        <taxon>Eukaryota</taxon>
        <taxon>Metazoa</taxon>
        <taxon>Spiralia</taxon>
        <taxon>Lophotrochozoa</taxon>
        <taxon>Platyhelminthes</taxon>
        <taxon>Cestoda</taxon>
        <taxon>Eucestoda</taxon>
        <taxon>Cyclophyllidea</taxon>
        <taxon>Taeniidae</taxon>
        <taxon>Taenia</taxon>
    </lineage>
</organism>
<feature type="signal peptide" evidence="1">
    <location>
        <begin position="1"/>
        <end position="21"/>
    </location>
</feature>
<gene>
    <name evidence="2" type="ORF">TcWFU_006861</name>
</gene>
<feature type="chain" id="PRO_5045045486" evidence="1">
    <location>
        <begin position="22"/>
        <end position="96"/>
    </location>
</feature>
<reference evidence="2 3" key="1">
    <citation type="journal article" date="2022" name="Front. Cell. Infect. Microbiol.">
        <title>The Genomes of Two Strains of Taenia crassiceps the Animal Model for the Study of Human Cysticercosis.</title>
        <authorList>
            <person name="Bobes R.J."/>
            <person name="Estrada K."/>
            <person name="Rios-Valencia D.G."/>
            <person name="Calderon-Gallegos A."/>
            <person name="de la Torre P."/>
            <person name="Carrero J.C."/>
            <person name="Sanchez-Flores A."/>
            <person name="Laclette J.P."/>
        </authorList>
    </citation>
    <scope>NUCLEOTIDE SEQUENCE [LARGE SCALE GENOMIC DNA]</scope>
    <source>
        <strain evidence="2">WFUcys</strain>
    </source>
</reference>
<dbReference type="EMBL" id="JAKROA010000017">
    <property type="protein sequence ID" value="KAL5103574.1"/>
    <property type="molecule type" value="Genomic_DNA"/>
</dbReference>
<protein>
    <submittedName>
        <fullName evidence="2">Uncharacterized protein</fullName>
    </submittedName>
</protein>
<evidence type="ECO:0000313" key="3">
    <source>
        <dbReference type="Proteomes" id="UP001651158"/>
    </source>
</evidence>
<evidence type="ECO:0000256" key="1">
    <source>
        <dbReference type="SAM" id="SignalP"/>
    </source>
</evidence>